<dbReference type="EMBL" id="MFUC01000005">
    <property type="protein sequence ID" value="OGI72458.1"/>
    <property type="molecule type" value="Genomic_DNA"/>
</dbReference>
<dbReference type="Proteomes" id="UP000179686">
    <property type="component" value="Unassembled WGS sequence"/>
</dbReference>
<dbReference type="AlphaFoldDB" id="A0A1F6VS26"/>
<accession>A0A1F6VS26</accession>
<proteinExistence type="predicted"/>
<reference evidence="1 2" key="1">
    <citation type="journal article" date="2016" name="Nat. Commun.">
        <title>Thousands of microbial genomes shed light on interconnected biogeochemical processes in an aquifer system.</title>
        <authorList>
            <person name="Anantharaman K."/>
            <person name="Brown C.T."/>
            <person name="Hug L.A."/>
            <person name="Sharon I."/>
            <person name="Castelle C.J."/>
            <person name="Probst A.J."/>
            <person name="Thomas B.C."/>
            <person name="Singh A."/>
            <person name="Wilkins M.J."/>
            <person name="Karaoz U."/>
            <person name="Brodie E.L."/>
            <person name="Williams K.H."/>
            <person name="Hubbard S.S."/>
            <person name="Banfield J.F."/>
        </authorList>
    </citation>
    <scope>NUCLEOTIDE SEQUENCE [LARGE SCALE GENOMIC DNA]</scope>
</reference>
<dbReference type="STRING" id="1801752.A3J61_02410"/>
<protein>
    <submittedName>
        <fullName evidence="1">Uncharacterized protein</fullName>
    </submittedName>
</protein>
<sequence length="129" mass="14976">MADNNLKMEERESLFKKFKYKNDDRVVYTARMNSARCLGKRILLATPTKPQKLIFKQIIDESQLADASDYELKKLWHHRTTKKKVYGEAVTEPLIAGELEGRGYRLAPIGAGNRRKWEKIPVLDVRTQV</sequence>
<name>A0A1F6VS26_9BACT</name>
<comment type="caution">
    <text evidence="1">The sequence shown here is derived from an EMBL/GenBank/DDBJ whole genome shotgun (WGS) entry which is preliminary data.</text>
</comment>
<evidence type="ECO:0000313" key="2">
    <source>
        <dbReference type="Proteomes" id="UP000179686"/>
    </source>
</evidence>
<gene>
    <name evidence="1" type="ORF">A3J61_02410</name>
</gene>
<evidence type="ECO:0000313" key="1">
    <source>
        <dbReference type="EMBL" id="OGI72458.1"/>
    </source>
</evidence>
<organism evidence="1 2">
    <name type="scientific">Candidatus Nomurabacteria bacterium RIFCSPHIGHO2_02_FULL_38_15</name>
    <dbReference type="NCBI Taxonomy" id="1801752"/>
    <lineage>
        <taxon>Bacteria</taxon>
        <taxon>Candidatus Nomuraibacteriota</taxon>
    </lineage>
</organism>